<reference evidence="2 3" key="2">
    <citation type="journal article" date="2013" name="IMA Fungus">
        <title>IMA Genome-F 1: Ceratocystis fimbriata: Draft nuclear genome sequence for the plant pathogen, Ceratocystis fimbriata.</title>
        <authorList>
            <person name="Wilken P.M."/>
            <person name="Steenkamp E.T."/>
            <person name="Wingfield M.J."/>
            <person name="de Beer Z.W."/>
            <person name="Wingfield B.D."/>
        </authorList>
    </citation>
    <scope>NUCLEOTIDE SEQUENCE [LARGE SCALE GENOMIC DNA]</scope>
    <source>
        <strain evidence="2 3">CBS 114723</strain>
    </source>
</reference>
<dbReference type="AlphaFoldDB" id="A0A2C5X4Z7"/>
<comment type="caution">
    <text evidence="2">The sequence shown here is derived from an EMBL/GenBank/DDBJ whole genome shotgun (WGS) entry which is preliminary data.</text>
</comment>
<evidence type="ECO:0000313" key="3">
    <source>
        <dbReference type="Proteomes" id="UP000222788"/>
    </source>
</evidence>
<name>A0A2C5X4Z7_9PEZI</name>
<sequence>MAPVSSLFILIAMNVLEFMSTHNGAGGEKDAPANHCSGWPNVQCNLWQMPGMQGLQDRLLEAV</sequence>
<feature type="signal peptide" evidence="1">
    <location>
        <begin position="1"/>
        <end position="21"/>
    </location>
</feature>
<reference evidence="2 3" key="1">
    <citation type="journal article" date="2013" name="Fungal Biol.">
        <title>Analysis of microsatellite markers in the genome of the plant pathogen Ceratocystis fimbriata.</title>
        <authorList>
            <person name="Simpson M.C."/>
            <person name="Wilken P.M."/>
            <person name="Coetzee M.P."/>
            <person name="Wingfield M.J."/>
            <person name="Wingfield B.D."/>
        </authorList>
    </citation>
    <scope>NUCLEOTIDE SEQUENCE [LARGE SCALE GENOMIC DNA]</scope>
    <source>
        <strain evidence="2 3">CBS 114723</strain>
    </source>
</reference>
<protein>
    <submittedName>
        <fullName evidence="2">Uncharacterized protein</fullName>
    </submittedName>
</protein>
<gene>
    <name evidence="2" type="ORF">CFIMG_000740RAa</name>
</gene>
<proteinExistence type="predicted"/>
<dbReference type="EMBL" id="APWK03000049">
    <property type="protein sequence ID" value="PHH53113.1"/>
    <property type="molecule type" value="Genomic_DNA"/>
</dbReference>
<evidence type="ECO:0000256" key="1">
    <source>
        <dbReference type="SAM" id="SignalP"/>
    </source>
</evidence>
<accession>A0A2C5X4Z7</accession>
<organism evidence="2 3">
    <name type="scientific">Ceratocystis fimbriata CBS 114723</name>
    <dbReference type="NCBI Taxonomy" id="1035309"/>
    <lineage>
        <taxon>Eukaryota</taxon>
        <taxon>Fungi</taxon>
        <taxon>Dikarya</taxon>
        <taxon>Ascomycota</taxon>
        <taxon>Pezizomycotina</taxon>
        <taxon>Sordariomycetes</taxon>
        <taxon>Hypocreomycetidae</taxon>
        <taxon>Microascales</taxon>
        <taxon>Ceratocystidaceae</taxon>
        <taxon>Ceratocystis</taxon>
    </lineage>
</organism>
<feature type="chain" id="PRO_5012586870" evidence="1">
    <location>
        <begin position="22"/>
        <end position="63"/>
    </location>
</feature>
<keyword evidence="1" id="KW-0732">Signal</keyword>
<dbReference type="Proteomes" id="UP000222788">
    <property type="component" value="Unassembled WGS sequence"/>
</dbReference>
<keyword evidence="3" id="KW-1185">Reference proteome</keyword>
<evidence type="ECO:0000313" key="2">
    <source>
        <dbReference type="EMBL" id="PHH53113.1"/>
    </source>
</evidence>